<protein>
    <submittedName>
        <fullName evidence="2">Uncharacterized protein</fullName>
    </submittedName>
</protein>
<evidence type="ECO:0000256" key="1">
    <source>
        <dbReference type="SAM" id="MobiDB-lite"/>
    </source>
</evidence>
<organism evidence="2 3">
    <name type="scientific">Petrolisthes manimaculis</name>
    <dbReference type="NCBI Taxonomy" id="1843537"/>
    <lineage>
        <taxon>Eukaryota</taxon>
        <taxon>Metazoa</taxon>
        <taxon>Ecdysozoa</taxon>
        <taxon>Arthropoda</taxon>
        <taxon>Crustacea</taxon>
        <taxon>Multicrustacea</taxon>
        <taxon>Malacostraca</taxon>
        <taxon>Eumalacostraca</taxon>
        <taxon>Eucarida</taxon>
        <taxon>Decapoda</taxon>
        <taxon>Pleocyemata</taxon>
        <taxon>Anomura</taxon>
        <taxon>Galatheoidea</taxon>
        <taxon>Porcellanidae</taxon>
        <taxon>Petrolisthes</taxon>
    </lineage>
</organism>
<evidence type="ECO:0000313" key="3">
    <source>
        <dbReference type="Proteomes" id="UP001292094"/>
    </source>
</evidence>
<feature type="compositionally biased region" description="Basic and acidic residues" evidence="1">
    <location>
        <begin position="382"/>
        <end position="392"/>
    </location>
</feature>
<reference evidence="2" key="1">
    <citation type="submission" date="2023-11" db="EMBL/GenBank/DDBJ databases">
        <title>Genome assemblies of two species of porcelain crab, Petrolisthes cinctipes and Petrolisthes manimaculis (Anomura: Porcellanidae).</title>
        <authorList>
            <person name="Angst P."/>
        </authorList>
    </citation>
    <scope>NUCLEOTIDE SEQUENCE</scope>
    <source>
        <strain evidence="2">PB745_02</strain>
        <tissue evidence="2">Gill</tissue>
    </source>
</reference>
<dbReference type="AlphaFoldDB" id="A0AAE1PNZ0"/>
<feature type="region of interest" description="Disordered" evidence="1">
    <location>
        <begin position="348"/>
        <end position="392"/>
    </location>
</feature>
<evidence type="ECO:0000313" key="2">
    <source>
        <dbReference type="EMBL" id="KAK4310735.1"/>
    </source>
</evidence>
<feature type="compositionally biased region" description="Polar residues" evidence="1">
    <location>
        <begin position="349"/>
        <end position="364"/>
    </location>
</feature>
<feature type="compositionally biased region" description="Acidic residues" evidence="1">
    <location>
        <begin position="366"/>
        <end position="381"/>
    </location>
</feature>
<name>A0AAE1PNZ0_9EUCA</name>
<comment type="caution">
    <text evidence="2">The sequence shown here is derived from an EMBL/GenBank/DDBJ whole genome shotgun (WGS) entry which is preliminary data.</text>
</comment>
<dbReference type="EMBL" id="JAWZYT010001602">
    <property type="protein sequence ID" value="KAK4310735.1"/>
    <property type="molecule type" value="Genomic_DNA"/>
</dbReference>
<feature type="region of interest" description="Disordered" evidence="1">
    <location>
        <begin position="407"/>
        <end position="455"/>
    </location>
</feature>
<keyword evidence="3" id="KW-1185">Reference proteome</keyword>
<dbReference type="Proteomes" id="UP001292094">
    <property type="component" value="Unassembled WGS sequence"/>
</dbReference>
<dbReference type="PANTHER" id="PTHR31389">
    <property type="entry name" value="LD39211P"/>
    <property type="match status" value="1"/>
</dbReference>
<proteinExistence type="predicted"/>
<dbReference type="PANTHER" id="PTHR31389:SF4">
    <property type="entry name" value="LD39211P"/>
    <property type="match status" value="1"/>
</dbReference>
<feature type="compositionally biased region" description="Basic and acidic residues" evidence="1">
    <location>
        <begin position="435"/>
        <end position="455"/>
    </location>
</feature>
<gene>
    <name evidence="2" type="ORF">Pmani_017721</name>
</gene>
<accession>A0AAE1PNZ0</accession>
<sequence>MRVLRALLGGCVGVVAMVVVLATLTSTPPTAPAIHSIVTHNLKEELEGKMACDRQLLERLGLMEEGEEPEGDGEEVDGQKLRKTEVGGPVLYPHHTWDNLSTPVIASAVWSNEVGQVEGLVGMVQGVLPNLTLAIYTLDLTTSELQQVEETCNSTSTPCLTLPFDFSPFPAHVRDPRLKAFRPIIVQELLVRAGAVLWLDSGVRLAGNNNEGLVGAEGWGDLALRGGGVLTWPLSSSTSLPSAALTHPNMFAFFKTKKQLYDFQLMGDAGTMLVYNTPGVHHHLMLPWVSCALTHNCISPIGAQDTGCRFDKKPLFRYSGCHHYDASAFNVALGVMFSYDTRPYLAPNSPFTRTTAPTTSKTNSVDAEEMEEETEGEDVGDDERRLTGRGISLDRVREGRGRVRIGITREIESGDSSAHPKLSRDKQEVSQVNETKLDTRRLTDKLEWKRESRQH</sequence>